<dbReference type="InterPro" id="IPR046960">
    <property type="entry name" value="PPR_At4g14850-like_plant"/>
</dbReference>
<feature type="compositionally biased region" description="Low complexity" evidence="5">
    <location>
        <begin position="1"/>
        <end position="17"/>
    </location>
</feature>
<evidence type="ECO:0000256" key="1">
    <source>
        <dbReference type="ARBA" id="ARBA00006643"/>
    </source>
</evidence>
<proteinExistence type="inferred from homology"/>
<dbReference type="PANTHER" id="PTHR47926:SF437">
    <property type="entry name" value="PENTACOTRIPEPTIDE-REPEAT REGION OF PRORP DOMAIN-CONTAINING PROTEIN"/>
    <property type="match status" value="1"/>
</dbReference>
<reference evidence="6" key="1">
    <citation type="submission" date="2020-07" db="EMBL/GenBank/DDBJ databases">
        <title>Genome sequence and genetic diversity analysis of an under-domesticated orphan crop, white fonio (Digitaria exilis).</title>
        <authorList>
            <person name="Bennetzen J.L."/>
            <person name="Chen S."/>
            <person name="Ma X."/>
            <person name="Wang X."/>
            <person name="Yssel A.E.J."/>
            <person name="Chaluvadi S.R."/>
            <person name="Johnson M."/>
            <person name="Gangashetty P."/>
            <person name="Hamidou F."/>
            <person name="Sanogo M.D."/>
            <person name="Zwaenepoel A."/>
            <person name="Wallace J."/>
            <person name="Van De Peer Y."/>
            <person name="Van Deynze A."/>
        </authorList>
    </citation>
    <scope>NUCLEOTIDE SEQUENCE</scope>
    <source>
        <tissue evidence="6">Leaves</tissue>
    </source>
</reference>
<dbReference type="Pfam" id="PF01535">
    <property type="entry name" value="PPR"/>
    <property type="match status" value="3"/>
</dbReference>
<dbReference type="Pfam" id="PF20431">
    <property type="entry name" value="E_motif"/>
    <property type="match status" value="1"/>
</dbReference>
<evidence type="ECO:0000313" key="6">
    <source>
        <dbReference type="EMBL" id="KAF8662275.1"/>
    </source>
</evidence>
<sequence length="531" mass="56290">MAPYPSQQQQPLHLPHSIKPAATPTHRHGRHGNPQSHNAVPASLRRGAPTDARGLRALIKSLCASSAAAGSSAAAVHGHAAKLGLGRERTVRNSLIALYLASGDRAAAGALFHGFPDGSRDVVSWTAMVTGHTRLGLADEAVALFFAMMEEEDDDDLGVDAVAAAAGFAACAELKDLAIAMDAHRRVAAKGVALDAVAWNAMVDMYAKCGDVAAARRWFARMPATAGKNVVSWNTMISALSRAGEHGEALALFREMQLAGDARPDDATLVAVLGACAHLGALDTGRWVHAYVARQHGRLAADGVVGNALIDMYAKCGEVDHAMEMFDAMATRDVYTYASMIMGLATHGRADDALGMFDEMRRAGVRPNGVALLGVLAACCHAGRVDDGLRHLRDMAAMCHGVAPGIEHYGCAVDMLGRAGRLDEAEELVAAMPMAPDALVRGSLLAACRARGDVERAERVMRWMDVGDDGGDSGDHVLMSNMYAARARHGRVVRLRKKMKEKNLVKEPGCSVIEIDGVVHEFRAVPANSIK</sequence>
<feature type="region of interest" description="Disordered" evidence="5">
    <location>
        <begin position="1"/>
        <end position="46"/>
    </location>
</feature>
<dbReference type="Proteomes" id="UP000636709">
    <property type="component" value="Unassembled WGS sequence"/>
</dbReference>
<dbReference type="EMBL" id="JACEFO010002381">
    <property type="protein sequence ID" value="KAF8662275.1"/>
    <property type="molecule type" value="Genomic_DNA"/>
</dbReference>
<name>A0A835E3V6_9POAL</name>
<comment type="caution">
    <text evidence="6">The sequence shown here is derived from an EMBL/GenBank/DDBJ whole genome shotgun (WGS) entry which is preliminary data.</text>
</comment>
<dbReference type="FunFam" id="1.25.40.10:FF:000989">
    <property type="entry name" value="Pentatricopeptide repeat-containing protein At1g31430"/>
    <property type="match status" value="1"/>
</dbReference>
<evidence type="ECO:0000256" key="4">
    <source>
        <dbReference type="PROSITE-ProRule" id="PRU00708"/>
    </source>
</evidence>
<protein>
    <submittedName>
        <fullName evidence="6">Uncharacterized protein</fullName>
    </submittedName>
</protein>
<dbReference type="InterPro" id="IPR002885">
    <property type="entry name" value="PPR_rpt"/>
</dbReference>
<dbReference type="NCBIfam" id="TIGR00756">
    <property type="entry name" value="PPR"/>
    <property type="match status" value="4"/>
</dbReference>
<feature type="repeat" description="PPR" evidence="4">
    <location>
        <begin position="121"/>
        <end position="151"/>
    </location>
</feature>
<dbReference type="PROSITE" id="PS51375">
    <property type="entry name" value="PPR"/>
    <property type="match status" value="5"/>
</dbReference>
<evidence type="ECO:0000256" key="5">
    <source>
        <dbReference type="SAM" id="MobiDB-lite"/>
    </source>
</evidence>
<feature type="repeat" description="PPR" evidence="4">
    <location>
        <begin position="229"/>
        <end position="263"/>
    </location>
</feature>
<dbReference type="FunFam" id="1.25.40.10:FF:000333">
    <property type="entry name" value="Pentatricopeptide repeat-containing protein"/>
    <property type="match status" value="1"/>
</dbReference>
<dbReference type="Gene3D" id="1.25.40.10">
    <property type="entry name" value="Tetratricopeptide repeat domain"/>
    <property type="match status" value="4"/>
</dbReference>
<organism evidence="6 7">
    <name type="scientific">Digitaria exilis</name>
    <dbReference type="NCBI Taxonomy" id="1010633"/>
    <lineage>
        <taxon>Eukaryota</taxon>
        <taxon>Viridiplantae</taxon>
        <taxon>Streptophyta</taxon>
        <taxon>Embryophyta</taxon>
        <taxon>Tracheophyta</taxon>
        <taxon>Spermatophyta</taxon>
        <taxon>Magnoliopsida</taxon>
        <taxon>Liliopsida</taxon>
        <taxon>Poales</taxon>
        <taxon>Poaceae</taxon>
        <taxon>PACMAD clade</taxon>
        <taxon>Panicoideae</taxon>
        <taxon>Panicodae</taxon>
        <taxon>Paniceae</taxon>
        <taxon>Anthephorinae</taxon>
        <taxon>Digitaria</taxon>
    </lineage>
</organism>
<dbReference type="AlphaFoldDB" id="A0A835E3V6"/>
<feature type="repeat" description="PPR" evidence="4">
    <location>
        <begin position="195"/>
        <end position="225"/>
    </location>
</feature>
<evidence type="ECO:0000313" key="7">
    <source>
        <dbReference type="Proteomes" id="UP000636709"/>
    </source>
</evidence>
<dbReference type="GO" id="GO:0009451">
    <property type="term" value="P:RNA modification"/>
    <property type="evidence" value="ECO:0007669"/>
    <property type="project" value="InterPro"/>
</dbReference>
<dbReference type="SUPFAM" id="SSF48452">
    <property type="entry name" value="TPR-like"/>
    <property type="match status" value="1"/>
</dbReference>
<accession>A0A835E3V6</accession>
<dbReference type="InterPro" id="IPR011990">
    <property type="entry name" value="TPR-like_helical_dom_sf"/>
</dbReference>
<evidence type="ECO:0000256" key="3">
    <source>
        <dbReference type="ARBA" id="ARBA00022946"/>
    </source>
</evidence>
<comment type="similarity">
    <text evidence="1">Belongs to the PPR family. PCMP-H subfamily.</text>
</comment>
<dbReference type="GO" id="GO:0003723">
    <property type="term" value="F:RNA binding"/>
    <property type="evidence" value="ECO:0007669"/>
    <property type="project" value="InterPro"/>
</dbReference>
<feature type="repeat" description="PPR" evidence="4">
    <location>
        <begin position="333"/>
        <end position="367"/>
    </location>
</feature>
<dbReference type="PANTHER" id="PTHR47926">
    <property type="entry name" value="PENTATRICOPEPTIDE REPEAT-CONTAINING PROTEIN"/>
    <property type="match status" value="1"/>
</dbReference>
<feature type="repeat" description="PPR" evidence="4">
    <location>
        <begin position="302"/>
        <end position="332"/>
    </location>
</feature>
<keyword evidence="7" id="KW-1185">Reference proteome</keyword>
<dbReference type="Pfam" id="PF13041">
    <property type="entry name" value="PPR_2"/>
    <property type="match status" value="2"/>
</dbReference>
<gene>
    <name evidence="6" type="ORF">HU200_056480</name>
</gene>
<dbReference type="InterPro" id="IPR046848">
    <property type="entry name" value="E_motif"/>
</dbReference>
<keyword evidence="2" id="KW-0677">Repeat</keyword>
<keyword evidence="3" id="KW-0809">Transit peptide</keyword>
<evidence type="ECO:0000256" key="2">
    <source>
        <dbReference type="ARBA" id="ARBA00022737"/>
    </source>
</evidence>
<dbReference type="OrthoDB" id="185373at2759"/>